<sequence length="347" mass="35984">MALPLSAAGPATADSCTPELKVLESTGHADSTAQTAVHDLGPNGLAVGQSGDVPVYWTGTTVHRVPLPKGFTRGTVRAVNSSGLMVGVVTDSAFSTSRAFSYRLGSPRTVLLHTTGRNSSAADVNDAGVIVGTQSPGAGVVWQHTRIVRELPEPLRSVNEAGTTIGSAFNPDGSEQYHLVVRPQGTTGGPATLLQPGVYPIGDEELTGGQVDNHGRIVGGRTLPYPWAQQNAYYWDSPYDAAAGEVPALAGASLGIHFNATSPNSGLTAGKSQGYYRDEVGWAVEQRAIVWPGSGPALALPRLSDTEPTEGAEALAASDTGDVAGWSEDADGIRQAVVWTCAMQQTL</sequence>
<organism evidence="1 2">
    <name type="scientific">Streptomyces polyrhachis</name>
    <dbReference type="NCBI Taxonomy" id="1282885"/>
    <lineage>
        <taxon>Bacteria</taxon>
        <taxon>Bacillati</taxon>
        <taxon>Actinomycetota</taxon>
        <taxon>Actinomycetes</taxon>
        <taxon>Kitasatosporales</taxon>
        <taxon>Streptomycetaceae</taxon>
        <taxon>Streptomyces</taxon>
    </lineage>
</organism>
<dbReference type="EMBL" id="JBHSZO010000058">
    <property type="protein sequence ID" value="MFC7221298.1"/>
    <property type="molecule type" value="Genomic_DNA"/>
</dbReference>
<name>A0ABW2GP34_9ACTN</name>
<accession>A0ABW2GP34</accession>
<keyword evidence="2" id="KW-1185">Reference proteome</keyword>
<comment type="caution">
    <text evidence="1">The sequence shown here is derived from an EMBL/GenBank/DDBJ whole genome shotgun (WGS) entry which is preliminary data.</text>
</comment>
<reference evidence="2" key="1">
    <citation type="journal article" date="2019" name="Int. J. Syst. Evol. Microbiol.">
        <title>The Global Catalogue of Microorganisms (GCM) 10K type strain sequencing project: providing services to taxonomists for standard genome sequencing and annotation.</title>
        <authorList>
            <consortium name="The Broad Institute Genomics Platform"/>
            <consortium name="The Broad Institute Genome Sequencing Center for Infectious Disease"/>
            <person name="Wu L."/>
            <person name="Ma J."/>
        </authorList>
    </citation>
    <scope>NUCLEOTIDE SEQUENCE [LARGE SCALE GENOMIC DNA]</scope>
    <source>
        <strain evidence="2">CGMCC 1.13681</strain>
    </source>
</reference>
<dbReference type="RefSeq" id="WP_386418556.1">
    <property type="nucleotide sequence ID" value="NZ_JBHSZO010000058.1"/>
</dbReference>
<evidence type="ECO:0000313" key="1">
    <source>
        <dbReference type="EMBL" id="MFC7221298.1"/>
    </source>
</evidence>
<evidence type="ECO:0000313" key="2">
    <source>
        <dbReference type="Proteomes" id="UP001596413"/>
    </source>
</evidence>
<gene>
    <name evidence="1" type="ORF">ACFQLX_24495</name>
</gene>
<protein>
    <submittedName>
        <fullName evidence="1">Uncharacterized protein</fullName>
    </submittedName>
</protein>
<proteinExistence type="predicted"/>
<dbReference type="Proteomes" id="UP001596413">
    <property type="component" value="Unassembled WGS sequence"/>
</dbReference>